<protein>
    <submittedName>
        <fullName evidence="2">Uncharacterized protein</fullName>
    </submittedName>
</protein>
<feature type="region of interest" description="Disordered" evidence="1">
    <location>
        <begin position="90"/>
        <end position="109"/>
    </location>
</feature>
<dbReference type="AlphaFoldDB" id="C0P9A0"/>
<organism evidence="2">
    <name type="scientific">Zea mays</name>
    <name type="common">Maize</name>
    <dbReference type="NCBI Taxonomy" id="4577"/>
    <lineage>
        <taxon>Eukaryota</taxon>
        <taxon>Viridiplantae</taxon>
        <taxon>Streptophyta</taxon>
        <taxon>Embryophyta</taxon>
        <taxon>Tracheophyta</taxon>
        <taxon>Spermatophyta</taxon>
        <taxon>Magnoliopsida</taxon>
        <taxon>Liliopsida</taxon>
        <taxon>Poales</taxon>
        <taxon>Poaceae</taxon>
        <taxon>PACMAD clade</taxon>
        <taxon>Panicoideae</taxon>
        <taxon>Andropogonodae</taxon>
        <taxon>Andropogoneae</taxon>
        <taxon>Tripsacinae</taxon>
        <taxon>Zea</taxon>
    </lineage>
</organism>
<evidence type="ECO:0000256" key="1">
    <source>
        <dbReference type="SAM" id="MobiDB-lite"/>
    </source>
</evidence>
<reference evidence="2" key="1">
    <citation type="journal article" date="2009" name="PLoS Genet.">
        <title>Sequencing, mapping, and analysis of 27,455 maize full-length cDNAs.</title>
        <authorList>
            <person name="Soderlund C."/>
            <person name="Descour A."/>
            <person name="Kudrna D."/>
            <person name="Bomhoff M."/>
            <person name="Boyd L."/>
            <person name="Currie J."/>
            <person name="Angelova A."/>
            <person name="Collura K."/>
            <person name="Wissotski M."/>
            <person name="Ashley E."/>
            <person name="Morrow D."/>
            <person name="Fernandes J."/>
            <person name="Walbot V."/>
            <person name="Yu Y."/>
        </authorList>
    </citation>
    <scope>NUCLEOTIDE SEQUENCE</scope>
    <source>
        <strain evidence="2">B73</strain>
    </source>
</reference>
<sequence length="129" mass="14953">MAGGDRERDADEETRNQMMQNLFGDQSEDEDDADDDDVAEMVDEDDGHQPQSPPQSPPQRHQELDDDAPQRRLRYLRRRRCLCGRAGCRLRSSQDLGDEQPREKVRRHTSFGAEASRRMIYFGRHLAPV</sequence>
<evidence type="ECO:0000313" key="2">
    <source>
        <dbReference type="EMBL" id="ACN30745.1"/>
    </source>
</evidence>
<name>C0P9A0_MAIZE</name>
<accession>C0P9A0</accession>
<proteinExistence type="evidence at transcript level"/>
<feature type="compositionally biased region" description="Acidic residues" evidence="1">
    <location>
        <begin position="26"/>
        <end position="46"/>
    </location>
</feature>
<dbReference type="EMBL" id="BT064869">
    <property type="protein sequence ID" value="ACN30745.1"/>
    <property type="molecule type" value="mRNA"/>
</dbReference>
<feature type="compositionally biased region" description="Basic and acidic residues" evidence="1">
    <location>
        <begin position="1"/>
        <end position="15"/>
    </location>
</feature>
<feature type="region of interest" description="Disordered" evidence="1">
    <location>
        <begin position="1"/>
        <end position="71"/>
    </location>
</feature>